<organism evidence="1 2">
    <name type="scientific">Botryotinia narcissicola</name>
    <dbReference type="NCBI Taxonomy" id="278944"/>
    <lineage>
        <taxon>Eukaryota</taxon>
        <taxon>Fungi</taxon>
        <taxon>Dikarya</taxon>
        <taxon>Ascomycota</taxon>
        <taxon>Pezizomycotina</taxon>
        <taxon>Leotiomycetes</taxon>
        <taxon>Helotiales</taxon>
        <taxon>Sclerotiniaceae</taxon>
        <taxon>Botryotinia</taxon>
    </lineage>
</organism>
<accession>A0A4Z1J2L2</accession>
<dbReference type="AlphaFoldDB" id="A0A4Z1J2L2"/>
<dbReference type="EMBL" id="PQXJ01000074">
    <property type="protein sequence ID" value="TGO65832.1"/>
    <property type="molecule type" value="Genomic_DNA"/>
</dbReference>
<protein>
    <submittedName>
        <fullName evidence="1">Uncharacterized protein</fullName>
    </submittedName>
</protein>
<dbReference type="OrthoDB" id="10277223at2759"/>
<evidence type="ECO:0000313" key="1">
    <source>
        <dbReference type="EMBL" id="TGO65832.1"/>
    </source>
</evidence>
<comment type="caution">
    <text evidence="1">The sequence shown here is derived from an EMBL/GenBank/DDBJ whole genome shotgun (WGS) entry which is preliminary data.</text>
</comment>
<reference evidence="1 2" key="1">
    <citation type="submission" date="2017-12" db="EMBL/GenBank/DDBJ databases">
        <title>Comparative genomics of Botrytis spp.</title>
        <authorList>
            <person name="Valero-Jimenez C.A."/>
            <person name="Tapia P."/>
            <person name="Veloso J."/>
            <person name="Silva-Moreno E."/>
            <person name="Staats M."/>
            <person name="Valdes J.H."/>
            <person name="Van Kan J.A.L."/>
        </authorList>
    </citation>
    <scope>NUCLEOTIDE SEQUENCE [LARGE SCALE GENOMIC DNA]</scope>
    <source>
        <strain evidence="1 2">MUCL2120</strain>
    </source>
</reference>
<dbReference type="Proteomes" id="UP000297452">
    <property type="component" value="Unassembled WGS sequence"/>
</dbReference>
<proteinExistence type="predicted"/>
<name>A0A4Z1J2L2_9HELO</name>
<gene>
    <name evidence="1" type="ORF">BOTNAR_0074g00050</name>
</gene>
<evidence type="ECO:0000313" key="2">
    <source>
        <dbReference type="Proteomes" id="UP000297452"/>
    </source>
</evidence>
<sequence>MLRFDDPLAYIRYRIALEVMMIVSRCPQSFGAMMTSDEMVEKGSAKKTGTHQESYKVDYLLEAKNKSTYIYAMQVL</sequence>
<keyword evidence="2" id="KW-1185">Reference proteome</keyword>